<feature type="non-terminal residue" evidence="1">
    <location>
        <position position="39"/>
    </location>
</feature>
<protein>
    <submittedName>
        <fullName evidence="1">1652_t:CDS:1</fullName>
    </submittedName>
</protein>
<keyword evidence="2" id="KW-1185">Reference proteome</keyword>
<organism evidence="1 2">
    <name type="scientific">Ambispora gerdemannii</name>
    <dbReference type="NCBI Taxonomy" id="144530"/>
    <lineage>
        <taxon>Eukaryota</taxon>
        <taxon>Fungi</taxon>
        <taxon>Fungi incertae sedis</taxon>
        <taxon>Mucoromycota</taxon>
        <taxon>Glomeromycotina</taxon>
        <taxon>Glomeromycetes</taxon>
        <taxon>Archaeosporales</taxon>
        <taxon>Ambisporaceae</taxon>
        <taxon>Ambispora</taxon>
    </lineage>
</organism>
<evidence type="ECO:0000313" key="2">
    <source>
        <dbReference type="Proteomes" id="UP000789831"/>
    </source>
</evidence>
<dbReference type="Proteomes" id="UP000789831">
    <property type="component" value="Unassembled WGS sequence"/>
</dbReference>
<dbReference type="EMBL" id="CAJVPL010007456">
    <property type="protein sequence ID" value="CAG8669710.1"/>
    <property type="molecule type" value="Genomic_DNA"/>
</dbReference>
<reference evidence="1" key="1">
    <citation type="submission" date="2021-06" db="EMBL/GenBank/DDBJ databases">
        <authorList>
            <person name="Kallberg Y."/>
            <person name="Tangrot J."/>
            <person name="Rosling A."/>
        </authorList>
    </citation>
    <scope>NUCLEOTIDE SEQUENCE</scope>
    <source>
        <strain evidence="1">MT106</strain>
    </source>
</reference>
<evidence type="ECO:0000313" key="1">
    <source>
        <dbReference type="EMBL" id="CAG8669710.1"/>
    </source>
</evidence>
<comment type="caution">
    <text evidence="1">The sequence shown here is derived from an EMBL/GenBank/DDBJ whole genome shotgun (WGS) entry which is preliminary data.</text>
</comment>
<proteinExistence type="predicted"/>
<name>A0A9N9EFE3_9GLOM</name>
<gene>
    <name evidence="1" type="ORF">AGERDE_LOCUS12200</name>
</gene>
<sequence>QQARLSQAILAQGQQAQAALQHQQQATQNVTATLQQQQH</sequence>
<accession>A0A9N9EFE3</accession>
<dbReference type="AlphaFoldDB" id="A0A9N9EFE3"/>